<proteinExistence type="predicted"/>
<accession>A0A1H6DPN1</accession>
<keyword evidence="3" id="KW-1185">Reference proteome</keyword>
<evidence type="ECO:0008006" key="4">
    <source>
        <dbReference type="Google" id="ProtNLM"/>
    </source>
</evidence>
<dbReference type="PANTHER" id="PTHR38602">
    <property type="entry name" value="INNER MEMBRANE PROTEIN-RELATED"/>
    <property type="match status" value="1"/>
</dbReference>
<reference evidence="2 3" key="1">
    <citation type="submission" date="2016-10" db="EMBL/GenBank/DDBJ databases">
        <authorList>
            <person name="de Groot N.N."/>
        </authorList>
    </citation>
    <scope>NUCLEOTIDE SEQUENCE [LARGE SCALE GENOMIC DNA]</scope>
    <source>
        <strain evidence="2 3">DSM 22012</strain>
    </source>
</reference>
<dbReference type="PANTHER" id="PTHR38602:SF1">
    <property type="entry name" value="INNER MEMBRANE PROTEIN"/>
    <property type="match status" value="1"/>
</dbReference>
<dbReference type="Pfam" id="PF09838">
    <property type="entry name" value="DUF2065"/>
    <property type="match status" value="1"/>
</dbReference>
<dbReference type="RefSeq" id="WP_104005661.1">
    <property type="nucleotide sequence ID" value="NZ_FNVQ01000007.1"/>
</dbReference>
<protein>
    <recommendedName>
        <fullName evidence="4">DUF2065 domain-containing protein</fullName>
    </recommendedName>
</protein>
<dbReference type="EMBL" id="FNVQ01000007">
    <property type="protein sequence ID" value="SEG86515.1"/>
    <property type="molecule type" value="Genomic_DNA"/>
</dbReference>
<keyword evidence="1" id="KW-1133">Transmembrane helix</keyword>
<organism evidence="2 3">
    <name type="scientific">Marinobacterium lutimaris</name>
    <dbReference type="NCBI Taxonomy" id="568106"/>
    <lineage>
        <taxon>Bacteria</taxon>
        <taxon>Pseudomonadati</taxon>
        <taxon>Pseudomonadota</taxon>
        <taxon>Gammaproteobacteria</taxon>
        <taxon>Oceanospirillales</taxon>
        <taxon>Oceanospirillaceae</taxon>
        <taxon>Marinobacterium</taxon>
    </lineage>
</organism>
<dbReference type="InterPro" id="IPR019201">
    <property type="entry name" value="DUF2065"/>
</dbReference>
<keyword evidence="1" id="KW-0812">Transmembrane</keyword>
<evidence type="ECO:0000313" key="2">
    <source>
        <dbReference type="EMBL" id="SEG86515.1"/>
    </source>
</evidence>
<feature type="transmembrane region" description="Helical" evidence="1">
    <location>
        <begin position="45"/>
        <end position="63"/>
    </location>
</feature>
<evidence type="ECO:0000256" key="1">
    <source>
        <dbReference type="SAM" id="Phobius"/>
    </source>
</evidence>
<gene>
    <name evidence="2" type="ORF">SAMN05444390_107205</name>
</gene>
<dbReference type="OrthoDB" id="9182237at2"/>
<dbReference type="AlphaFoldDB" id="A0A1H6DPN1"/>
<sequence>MVDLWRELLIAFCLVMVIEGVLPFLYPQRWRRLVAKLAYVPDSSLRVAGFVSMLLGVALLYLVH</sequence>
<dbReference type="Proteomes" id="UP000236745">
    <property type="component" value="Unassembled WGS sequence"/>
</dbReference>
<evidence type="ECO:0000313" key="3">
    <source>
        <dbReference type="Proteomes" id="UP000236745"/>
    </source>
</evidence>
<keyword evidence="1" id="KW-0472">Membrane</keyword>
<name>A0A1H6DPN1_9GAMM</name>
<feature type="transmembrane region" description="Helical" evidence="1">
    <location>
        <begin position="7"/>
        <end position="25"/>
    </location>
</feature>